<dbReference type="EMBL" id="AOIB01000042">
    <property type="protein sequence ID" value="ELY53660.1"/>
    <property type="molecule type" value="Genomic_DNA"/>
</dbReference>
<feature type="domain" description="Activator of Hsp90 ATPase homologue 1/2-like C-terminal" evidence="2">
    <location>
        <begin position="2"/>
        <end position="117"/>
    </location>
</feature>
<evidence type="ECO:0000313" key="3">
    <source>
        <dbReference type="EMBL" id="ELY53660.1"/>
    </source>
</evidence>
<proteinExistence type="inferred from homology"/>
<dbReference type="Proteomes" id="UP000011688">
    <property type="component" value="Unassembled WGS sequence"/>
</dbReference>
<organism evidence="3 4">
    <name type="scientific">Natronococcus amylolyticus DSM 10524</name>
    <dbReference type="NCBI Taxonomy" id="1227497"/>
    <lineage>
        <taxon>Archaea</taxon>
        <taxon>Methanobacteriati</taxon>
        <taxon>Methanobacteriota</taxon>
        <taxon>Stenosarchaea group</taxon>
        <taxon>Halobacteria</taxon>
        <taxon>Halobacteriales</taxon>
        <taxon>Natrialbaceae</taxon>
        <taxon>Natronococcus</taxon>
    </lineage>
</organism>
<comment type="similarity">
    <text evidence="1">Belongs to the AHA1 family.</text>
</comment>
<dbReference type="STRING" id="1227497.C491_21011"/>
<keyword evidence="4" id="KW-1185">Reference proteome</keyword>
<dbReference type="Pfam" id="PF08327">
    <property type="entry name" value="AHSA1"/>
    <property type="match status" value="1"/>
</dbReference>
<evidence type="ECO:0000313" key="4">
    <source>
        <dbReference type="Proteomes" id="UP000011688"/>
    </source>
</evidence>
<dbReference type="InterPro" id="IPR023393">
    <property type="entry name" value="START-like_dom_sf"/>
</dbReference>
<evidence type="ECO:0000259" key="2">
    <source>
        <dbReference type="Pfam" id="PF08327"/>
    </source>
</evidence>
<dbReference type="eggNOG" id="arCOG05261">
    <property type="taxonomic scope" value="Archaea"/>
</dbReference>
<sequence length="122" mass="14007">MWRAFTDSNELEQWFVPDGMTAEVRANELEPGGEMAISWMNDDQRIDNEGYYVEVIEHERLVSSEETETGELRLTYEFREVTDGTEVVLTQEFTSPVPDGAEAGWISILDQLEELLEEGSNR</sequence>
<reference evidence="3 4" key="1">
    <citation type="journal article" date="2014" name="PLoS Genet.">
        <title>Phylogenetically driven sequencing of extremely halophilic archaea reveals strategies for static and dynamic osmo-response.</title>
        <authorList>
            <person name="Becker E.A."/>
            <person name="Seitzer P.M."/>
            <person name="Tritt A."/>
            <person name="Larsen D."/>
            <person name="Krusor M."/>
            <person name="Yao A.I."/>
            <person name="Wu D."/>
            <person name="Madern D."/>
            <person name="Eisen J.A."/>
            <person name="Darling A.E."/>
            <person name="Facciotti M.T."/>
        </authorList>
    </citation>
    <scope>NUCLEOTIDE SEQUENCE [LARGE SCALE GENOMIC DNA]</scope>
    <source>
        <strain evidence="3 4">DSM 10524</strain>
    </source>
</reference>
<protein>
    <submittedName>
        <fullName evidence="3">Activator of Hsp90 ATPase 1 family protein</fullName>
    </submittedName>
</protein>
<dbReference type="InterPro" id="IPR013538">
    <property type="entry name" value="ASHA1/2-like_C"/>
</dbReference>
<dbReference type="SUPFAM" id="SSF55961">
    <property type="entry name" value="Bet v1-like"/>
    <property type="match status" value="1"/>
</dbReference>
<dbReference type="AlphaFoldDB" id="L9WW28"/>
<accession>L9WW28</accession>
<dbReference type="Gene3D" id="3.30.530.20">
    <property type="match status" value="1"/>
</dbReference>
<evidence type="ECO:0000256" key="1">
    <source>
        <dbReference type="ARBA" id="ARBA00006817"/>
    </source>
</evidence>
<name>L9WW28_9EURY</name>
<comment type="caution">
    <text evidence="3">The sequence shown here is derived from an EMBL/GenBank/DDBJ whole genome shotgun (WGS) entry which is preliminary data.</text>
</comment>
<gene>
    <name evidence="3" type="ORF">C491_21011</name>
</gene>